<proteinExistence type="predicted"/>
<evidence type="ECO:0000256" key="1">
    <source>
        <dbReference type="ARBA" id="ARBA00022741"/>
    </source>
</evidence>
<dbReference type="Proteomes" id="UP000006327">
    <property type="component" value="Unassembled WGS sequence"/>
</dbReference>
<feature type="domain" description="ABC transporter" evidence="3">
    <location>
        <begin position="4"/>
        <end position="236"/>
    </location>
</feature>
<dbReference type="OrthoDB" id="9775490at2"/>
<dbReference type="Gene3D" id="3.40.50.300">
    <property type="entry name" value="P-loop containing nucleotide triphosphate hydrolases"/>
    <property type="match status" value="1"/>
</dbReference>
<dbReference type="RefSeq" id="WP_007615576.1">
    <property type="nucleotide sequence ID" value="NZ_BAEO01000002.1"/>
</dbReference>
<dbReference type="AlphaFoldDB" id="K6YKF2"/>
<reference evidence="4 5" key="1">
    <citation type="journal article" date="2017" name="Antonie Van Leeuwenhoek">
        <title>Rhizobium rhizosphaerae sp. nov., a novel species isolated from rice rhizosphere.</title>
        <authorList>
            <person name="Zhao J.J."/>
            <person name="Zhang J."/>
            <person name="Zhang R.J."/>
            <person name="Zhang C.W."/>
            <person name="Yin H.Q."/>
            <person name="Zhang X.X."/>
        </authorList>
    </citation>
    <scope>NUCLEOTIDE SEQUENCE [LARGE SCALE GENOMIC DNA]</scope>
    <source>
        <strain evidence="4 5">BSs20135</strain>
    </source>
</reference>
<dbReference type="EMBL" id="BAEO01000002">
    <property type="protein sequence ID" value="GAC17098.1"/>
    <property type="molecule type" value="Genomic_DNA"/>
</dbReference>
<gene>
    <name evidence="4" type="ORF">GARC_0116</name>
</gene>
<dbReference type="Pfam" id="PF00005">
    <property type="entry name" value="ABC_tran"/>
    <property type="match status" value="1"/>
</dbReference>
<accession>K6YKF2</accession>
<dbReference type="GO" id="GO:0005524">
    <property type="term" value="F:ATP binding"/>
    <property type="evidence" value="ECO:0007669"/>
    <property type="project" value="UniProtKB-KW"/>
</dbReference>
<dbReference type="SMART" id="SM00382">
    <property type="entry name" value="AAA"/>
    <property type="match status" value="1"/>
</dbReference>
<name>K6YKF2_9ALTE</name>
<dbReference type="InterPro" id="IPR003439">
    <property type="entry name" value="ABC_transporter-like_ATP-bd"/>
</dbReference>
<sequence>MSAFIITDLEYRYAAASVPALQGININLAKGQCLGLIGPNGSGKSTLLSILSGLLTPTSGTVFFSQNDNLTLAKYVQKNVALVPQEYAFYPQLSVTQNLEYFVSLCAFSYAESQTRVETVSHQCQLQEVSNQKAKFLSGGYKRRLNLAIALLKDPQILYLDEPTVGVDPISRGSILSLLSALKNQGKTIVYTSHLLTEVQDICDQIVMLKLGKASYLSLDQGQKCLTIEFAHTLSVSWVEQFSGLSIKVECKDNHLKAYIKSSAELFAMMALLSQSQLDILNMHYDQTSLTQYYLNHMENNDITEY</sequence>
<organism evidence="4 5">
    <name type="scientific">Paraglaciecola arctica BSs20135</name>
    <dbReference type="NCBI Taxonomy" id="493475"/>
    <lineage>
        <taxon>Bacteria</taxon>
        <taxon>Pseudomonadati</taxon>
        <taxon>Pseudomonadota</taxon>
        <taxon>Gammaproteobacteria</taxon>
        <taxon>Alteromonadales</taxon>
        <taxon>Alteromonadaceae</taxon>
        <taxon>Paraglaciecola</taxon>
    </lineage>
</organism>
<dbReference type="SUPFAM" id="SSF52540">
    <property type="entry name" value="P-loop containing nucleoside triphosphate hydrolases"/>
    <property type="match status" value="1"/>
</dbReference>
<dbReference type="GO" id="GO:0016887">
    <property type="term" value="F:ATP hydrolysis activity"/>
    <property type="evidence" value="ECO:0007669"/>
    <property type="project" value="InterPro"/>
</dbReference>
<comment type="caution">
    <text evidence="4">The sequence shown here is derived from an EMBL/GenBank/DDBJ whole genome shotgun (WGS) entry which is preliminary data.</text>
</comment>
<protein>
    <recommendedName>
        <fullName evidence="3">ABC transporter domain-containing protein</fullName>
    </recommendedName>
</protein>
<keyword evidence="1" id="KW-0547">Nucleotide-binding</keyword>
<dbReference type="STRING" id="493475.GARC_0116"/>
<evidence type="ECO:0000313" key="4">
    <source>
        <dbReference type="EMBL" id="GAC17098.1"/>
    </source>
</evidence>
<dbReference type="PANTHER" id="PTHR43582:SF2">
    <property type="entry name" value="LINEARMYCIN RESISTANCE ATP-BINDING PROTEIN LNRL"/>
    <property type="match status" value="1"/>
</dbReference>
<evidence type="ECO:0000313" key="5">
    <source>
        <dbReference type="Proteomes" id="UP000006327"/>
    </source>
</evidence>
<dbReference type="PROSITE" id="PS50893">
    <property type="entry name" value="ABC_TRANSPORTER_2"/>
    <property type="match status" value="1"/>
</dbReference>
<dbReference type="eggNOG" id="COG1131">
    <property type="taxonomic scope" value="Bacteria"/>
</dbReference>
<evidence type="ECO:0000259" key="3">
    <source>
        <dbReference type="PROSITE" id="PS50893"/>
    </source>
</evidence>
<evidence type="ECO:0000256" key="2">
    <source>
        <dbReference type="ARBA" id="ARBA00022840"/>
    </source>
</evidence>
<dbReference type="PANTHER" id="PTHR43582">
    <property type="entry name" value="LINEARMYCIN RESISTANCE ATP-BINDING PROTEIN LNRL"/>
    <property type="match status" value="1"/>
</dbReference>
<keyword evidence="5" id="KW-1185">Reference proteome</keyword>
<dbReference type="InterPro" id="IPR027417">
    <property type="entry name" value="P-loop_NTPase"/>
</dbReference>
<dbReference type="InterPro" id="IPR003593">
    <property type="entry name" value="AAA+_ATPase"/>
</dbReference>
<keyword evidence="2" id="KW-0067">ATP-binding</keyword>